<accession>A0A3M7SEG1</accession>
<name>A0A3M7SEG1_BRAPC</name>
<gene>
    <name evidence="1" type="ORF">BpHYR1_035142</name>
</gene>
<protein>
    <submittedName>
        <fullName evidence="1">Uncharacterized protein</fullName>
    </submittedName>
</protein>
<dbReference type="Proteomes" id="UP000276133">
    <property type="component" value="Unassembled WGS sequence"/>
</dbReference>
<reference evidence="1 2" key="1">
    <citation type="journal article" date="2018" name="Sci. Rep.">
        <title>Genomic signatures of local adaptation to the degree of environmental predictability in rotifers.</title>
        <authorList>
            <person name="Franch-Gras L."/>
            <person name="Hahn C."/>
            <person name="Garcia-Roger E.M."/>
            <person name="Carmona M.J."/>
            <person name="Serra M."/>
            <person name="Gomez A."/>
        </authorList>
    </citation>
    <scope>NUCLEOTIDE SEQUENCE [LARGE SCALE GENOMIC DNA]</scope>
    <source>
        <strain evidence="1">HYR1</strain>
    </source>
</reference>
<evidence type="ECO:0000313" key="1">
    <source>
        <dbReference type="EMBL" id="RNA33958.1"/>
    </source>
</evidence>
<comment type="caution">
    <text evidence="1">The sequence shown here is derived from an EMBL/GenBank/DDBJ whole genome shotgun (WGS) entry which is preliminary data.</text>
</comment>
<dbReference type="AlphaFoldDB" id="A0A3M7SEG1"/>
<sequence length="155" mass="18151">MIRRLLTREAEIKFFFFQITGEFIKIELNLWYRQILNCAIAQAIRFECDLKAICKILAFKLIDDEDLIKNNFLEFLNNIVKYSKSERHISKVEVANNIYMFFSYSISLLFSGISKALSYICKAVRLIRLGSRPRFLMLGVKKAIMQSKFKQGAKS</sequence>
<evidence type="ECO:0000313" key="2">
    <source>
        <dbReference type="Proteomes" id="UP000276133"/>
    </source>
</evidence>
<dbReference type="EMBL" id="REGN01001547">
    <property type="protein sequence ID" value="RNA33958.1"/>
    <property type="molecule type" value="Genomic_DNA"/>
</dbReference>
<keyword evidence="2" id="KW-1185">Reference proteome</keyword>
<organism evidence="1 2">
    <name type="scientific">Brachionus plicatilis</name>
    <name type="common">Marine rotifer</name>
    <name type="synonym">Brachionus muelleri</name>
    <dbReference type="NCBI Taxonomy" id="10195"/>
    <lineage>
        <taxon>Eukaryota</taxon>
        <taxon>Metazoa</taxon>
        <taxon>Spiralia</taxon>
        <taxon>Gnathifera</taxon>
        <taxon>Rotifera</taxon>
        <taxon>Eurotatoria</taxon>
        <taxon>Monogononta</taxon>
        <taxon>Pseudotrocha</taxon>
        <taxon>Ploima</taxon>
        <taxon>Brachionidae</taxon>
        <taxon>Brachionus</taxon>
    </lineage>
</organism>
<proteinExistence type="predicted"/>